<dbReference type="AlphaFoldDB" id="B8CJ30"/>
<organism evidence="1 2">
    <name type="scientific">Shewanella piezotolerans (strain WP3 / JCM 13877)</name>
    <dbReference type="NCBI Taxonomy" id="225849"/>
    <lineage>
        <taxon>Bacteria</taxon>
        <taxon>Pseudomonadati</taxon>
        <taxon>Pseudomonadota</taxon>
        <taxon>Gammaproteobacteria</taxon>
        <taxon>Alteromonadales</taxon>
        <taxon>Shewanellaceae</taxon>
        <taxon>Shewanella</taxon>
    </lineage>
</organism>
<dbReference type="EMBL" id="CP000472">
    <property type="protein sequence ID" value="ACJ27792.1"/>
    <property type="molecule type" value="Genomic_DNA"/>
</dbReference>
<dbReference type="HOGENOM" id="CLU_3405385_0_0_6"/>
<evidence type="ECO:0000313" key="1">
    <source>
        <dbReference type="EMBL" id="ACJ27792.1"/>
    </source>
</evidence>
<proteinExistence type="predicted"/>
<evidence type="ECO:0000313" key="2">
    <source>
        <dbReference type="Proteomes" id="UP000000753"/>
    </source>
</evidence>
<name>B8CJ30_SHEPW</name>
<keyword evidence="2" id="KW-1185">Reference proteome</keyword>
<accession>B8CJ30</accession>
<reference evidence="1 2" key="1">
    <citation type="journal article" date="2008" name="PLoS ONE">
        <title>Environmental adaptation: genomic analysis of the piezotolerant and psychrotolerant deep-sea iron reducing bacterium Shewanella piezotolerans WP3.</title>
        <authorList>
            <person name="Wang F."/>
            <person name="Wang J."/>
            <person name="Jian H."/>
            <person name="Zhang B."/>
            <person name="Li S."/>
            <person name="Wang F."/>
            <person name="Zeng X."/>
            <person name="Gao L."/>
            <person name="Bartlett D.H."/>
            <person name="Yu J."/>
            <person name="Hu S."/>
            <person name="Xiao X."/>
        </authorList>
    </citation>
    <scope>NUCLEOTIDE SEQUENCE [LARGE SCALE GENOMIC DNA]</scope>
    <source>
        <strain evidence="2">WP3 / JCM 13877</strain>
    </source>
</reference>
<gene>
    <name evidence="1" type="ordered locus">swp_0989</name>
</gene>
<dbReference type="KEGG" id="swp:swp_0989"/>
<sequence>MLCTGSLELAFDPRKVIAFAETKALQLQQK</sequence>
<protein>
    <submittedName>
        <fullName evidence="1">Uncharacterized protein</fullName>
    </submittedName>
</protein>
<dbReference type="Proteomes" id="UP000000753">
    <property type="component" value="Chromosome"/>
</dbReference>